<keyword evidence="6 7" id="KW-0472">Membrane</keyword>
<feature type="transmembrane region" description="Helical" evidence="7">
    <location>
        <begin position="428"/>
        <end position="447"/>
    </location>
</feature>
<dbReference type="SUPFAM" id="SSF53448">
    <property type="entry name" value="Nucleotide-diphospho-sugar transferases"/>
    <property type="match status" value="1"/>
</dbReference>
<comment type="caution">
    <text evidence="9">The sequence shown here is derived from an EMBL/GenBank/DDBJ whole genome shotgun (WGS) entry which is preliminary data.</text>
</comment>
<keyword evidence="3 9" id="KW-0808">Transferase</keyword>
<feature type="transmembrane region" description="Helical" evidence="7">
    <location>
        <begin position="468"/>
        <end position="490"/>
    </location>
</feature>
<evidence type="ECO:0000313" key="9">
    <source>
        <dbReference type="EMBL" id="PWU23566.1"/>
    </source>
</evidence>
<dbReference type="GO" id="GO:0016758">
    <property type="term" value="F:hexosyltransferase activity"/>
    <property type="evidence" value="ECO:0007669"/>
    <property type="project" value="TreeGrafter"/>
</dbReference>
<evidence type="ECO:0000256" key="7">
    <source>
        <dbReference type="SAM" id="Phobius"/>
    </source>
</evidence>
<feature type="domain" description="Glycosyltransferase 2-like" evidence="8">
    <location>
        <begin position="191"/>
        <end position="398"/>
    </location>
</feature>
<evidence type="ECO:0000256" key="1">
    <source>
        <dbReference type="ARBA" id="ARBA00004141"/>
    </source>
</evidence>
<dbReference type="InterPro" id="IPR050321">
    <property type="entry name" value="Glycosyltr_2/OpgH_subfam"/>
</dbReference>
<dbReference type="InterPro" id="IPR001173">
    <property type="entry name" value="Glyco_trans_2-like"/>
</dbReference>
<comment type="subcellular location">
    <subcellularLocation>
        <location evidence="1">Membrane</location>
        <topology evidence="1">Multi-pass membrane protein</topology>
    </subcellularLocation>
</comment>
<name>A0A317JQA9_9BACT</name>
<keyword evidence="4 7" id="KW-0812">Transmembrane</keyword>
<dbReference type="Gene3D" id="3.90.550.10">
    <property type="entry name" value="Spore Coat Polysaccharide Biosynthesis Protein SpsA, Chain A"/>
    <property type="match status" value="1"/>
</dbReference>
<keyword evidence="2" id="KW-0328">Glycosyltransferase</keyword>
<evidence type="ECO:0000256" key="3">
    <source>
        <dbReference type="ARBA" id="ARBA00022679"/>
    </source>
</evidence>
<dbReference type="Proteomes" id="UP000246104">
    <property type="component" value="Unassembled WGS sequence"/>
</dbReference>
<feature type="transmembrane region" description="Helical" evidence="7">
    <location>
        <begin position="20"/>
        <end position="39"/>
    </location>
</feature>
<dbReference type="Pfam" id="PF13632">
    <property type="entry name" value="Glyco_trans_2_3"/>
    <property type="match status" value="1"/>
</dbReference>
<accession>A0A317JQA9</accession>
<evidence type="ECO:0000259" key="8">
    <source>
        <dbReference type="Pfam" id="PF13632"/>
    </source>
</evidence>
<proteinExistence type="predicted"/>
<organism evidence="9 10">
    <name type="scientific">Candidatus Cerribacteria bacterium 'Amazon FNV 2010 28 9'</name>
    <dbReference type="NCBI Taxonomy" id="2081795"/>
    <lineage>
        <taxon>Bacteria</taxon>
        <taxon>Candidatus Cerribacteria</taxon>
    </lineage>
</organism>
<dbReference type="EMBL" id="PSRQ01000030">
    <property type="protein sequence ID" value="PWU23566.1"/>
    <property type="molecule type" value="Genomic_DNA"/>
</dbReference>
<evidence type="ECO:0000256" key="2">
    <source>
        <dbReference type="ARBA" id="ARBA00022676"/>
    </source>
</evidence>
<dbReference type="PANTHER" id="PTHR43867:SF2">
    <property type="entry name" value="CELLULOSE SYNTHASE CATALYTIC SUBUNIT A [UDP-FORMING]"/>
    <property type="match status" value="1"/>
</dbReference>
<dbReference type="AlphaFoldDB" id="A0A317JQA9"/>
<evidence type="ECO:0000313" key="10">
    <source>
        <dbReference type="Proteomes" id="UP000246104"/>
    </source>
</evidence>
<sequence>MKPYRIQKCPVMSRSQRWTYRILFTIGITFTSAFFLWWFQPSHIATNFKGIFHGLDILLFLLLSYVVWYQIINECFSWFTAGFMRHPQYRAPQKGLRVAFLTAFVPGTEPYSLLEKTLKAMVGVDYAHDTWLLDEGDDPEAKRLCALYKVKHFSRKGIEKYNTPYGPYRIKTKGGNYNAWFDQYGKKYDIVAQLDVDFVPKRDYLTKTLGYFKDPSVAFVGTPQIYGNTKDSWIARGAAQQAYGFYGSMQKGLFGMDMPLFIGANHVLRVSAHDDIEGYSGHIVEDHLTGMKFYANNWKSVYVPQILAIGEGPSTWSAYFSQQMRWAYGLIDILFRHSFRIFPSMRRTHRLNYFLLQQYYFYGIAQVVGCFLLCLYFFFGLQVTPMPLATLLVFYVPILLFQQVFFLWLQHFNVDPKHERGLMISAKVLNWAAWPIYFYAFIGVIIGKRLQYVVTPKGEHQENQPIPSLFTLHFWLGSVTLMCLVAAFVFHRFAPFLVFWATLNTIIMFFFFGSESFKKLRNSARAFFTTSDQKQIAKA</sequence>
<keyword evidence="5 7" id="KW-1133">Transmembrane helix</keyword>
<dbReference type="GO" id="GO:0005886">
    <property type="term" value="C:plasma membrane"/>
    <property type="evidence" value="ECO:0007669"/>
    <property type="project" value="TreeGrafter"/>
</dbReference>
<feature type="transmembrane region" description="Helical" evidence="7">
    <location>
        <begin position="496"/>
        <end position="513"/>
    </location>
</feature>
<dbReference type="PANTHER" id="PTHR43867">
    <property type="entry name" value="CELLULOSE SYNTHASE CATALYTIC SUBUNIT A [UDP-FORMING]"/>
    <property type="match status" value="1"/>
</dbReference>
<gene>
    <name evidence="9" type="ORF">C5B42_02525</name>
</gene>
<evidence type="ECO:0000256" key="4">
    <source>
        <dbReference type="ARBA" id="ARBA00022692"/>
    </source>
</evidence>
<evidence type="ECO:0000256" key="5">
    <source>
        <dbReference type="ARBA" id="ARBA00022989"/>
    </source>
</evidence>
<feature type="transmembrane region" description="Helical" evidence="7">
    <location>
        <begin position="51"/>
        <end position="71"/>
    </location>
</feature>
<feature type="transmembrane region" description="Helical" evidence="7">
    <location>
        <begin position="388"/>
        <end position="408"/>
    </location>
</feature>
<dbReference type="InterPro" id="IPR029044">
    <property type="entry name" value="Nucleotide-diphossugar_trans"/>
</dbReference>
<reference evidence="9 10" key="1">
    <citation type="submission" date="2018-02" db="EMBL/GenBank/DDBJ databases">
        <title>Genomic Reconstructions from Amazon Rainforest and Pasture Soil Reveal Novel Insights into the Physiology of Candidate Phyla in Tropical Sites.</title>
        <authorList>
            <person name="Kroeger M.E."/>
            <person name="Delmont T."/>
            <person name="Eren A.M."/>
            <person name="Guo J."/>
            <person name="Meyer K.M."/>
            <person name="Khan K."/>
            <person name="Rodrigues J.L.M."/>
            <person name="Bohannan B.J.M."/>
            <person name="Tringe S."/>
            <person name="Borges C.D."/>
            <person name="Tiedje J."/>
            <person name="Tsai S.M."/>
            <person name="Nusslein K."/>
        </authorList>
    </citation>
    <scope>NUCLEOTIDE SEQUENCE [LARGE SCALE GENOMIC DNA]</scope>
    <source>
        <strain evidence="9">Amazon FNV 2010 28 9</strain>
    </source>
</reference>
<evidence type="ECO:0000256" key="6">
    <source>
        <dbReference type="ARBA" id="ARBA00023136"/>
    </source>
</evidence>
<protein>
    <submittedName>
        <fullName evidence="9">Glycosyl transferase family 2</fullName>
    </submittedName>
</protein>
<feature type="transmembrane region" description="Helical" evidence="7">
    <location>
        <begin position="359"/>
        <end position="381"/>
    </location>
</feature>